<keyword evidence="3" id="KW-1185">Reference proteome</keyword>
<name>A0ABD0R0U4_CIRMR</name>
<reference evidence="2 3" key="1">
    <citation type="submission" date="2024-05" db="EMBL/GenBank/DDBJ databases">
        <title>Genome sequencing and assembly of Indian major carp, Cirrhinus mrigala (Hamilton, 1822).</title>
        <authorList>
            <person name="Mohindra V."/>
            <person name="Chowdhury L.M."/>
            <person name="Lal K."/>
            <person name="Jena J.K."/>
        </authorList>
    </citation>
    <scope>NUCLEOTIDE SEQUENCE [LARGE SCALE GENOMIC DNA]</scope>
    <source>
        <strain evidence="2">CM1030</strain>
        <tissue evidence="2">Blood</tissue>
    </source>
</reference>
<dbReference type="Proteomes" id="UP001529510">
    <property type="component" value="Unassembled WGS sequence"/>
</dbReference>
<proteinExistence type="predicted"/>
<feature type="transmembrane region" description="Helical" evidence="1">
    <location>
        <begin position="6"/>
        <end position="25"/>
    </location>
</feature>
<evidence type="ECO:0000313" key="2">
    <source>
        <dbReference type="EMBL" id="KAL0191553.1"/>
    </source>
</evidence>
<organism evidence="2 3">
    <name type="scientific">Cirrhinus mrigala</name>
    <name type="common">Mrigala</name>
    <dbReference type="NCBI Taxonomy" id="683832"/>
    <lineage>
        <taxon>Eukaryota</taxon>
        <taxon>Metazoa</taxon>
        <taxon>Chordata</taxon>
        <taxon>Craniata</taxon>
        <taxon>Vertebrata</taxon>
        <taxon>Euteleostomi</taxon>
        <taxon>Actinopterygii</taxon>
        <taxon>Neopterygii</taxon>
        <taxon>Teleostei</taxon>
        <taxon>Ostariophysi</taxon>
        <taxon>Cypriniformes</taxon>
        <taxon>Cyprinidae</taxon>
        <taxon>Labeoninae</taxon>
        <taxon>Labeonini</taxon>
        <taxon>Cirrhinus</taxon>
    </lineage>
</organism>
<accession>A0ABD0R0U4</accession>
<evidence type="ECO:0000256" key="1">
    <source>
        <dbReference type="SAM" id="Phobius"/>
    </source>
</evidence>
<protein>
    <submittedName>
        <fullName evidence="2">Uncharacterized protein</fullName>
    </submittedName>
</protein>
<gene>
    <name evidence="2" type="ORF">M9458_014251</name>
</gene>
<feature type="non-terminal residue" evidence="2">
    <location>
        <position position="1"/>
    </location>
</feature>
<evidence type="ECO:0000313" key="3">
    <source>
        <dbReference type="Proteomes" id="UP001529510"/>
    </source>
</evidence>
<keyword evidence="1" id="KW-0812">Transmembrane</keyword>
<keyword evidence="1" id="KW-1133">Transmembrane helix</keyword>
<dbReference type="EMBL" id="JAMKFB020000006">
    <property type="protein sequence ID" value="KAL0191553.1"/>
    <property type="molecule type" value="Genomic_DNA"/>
</dbReference>
<sequence length="80" mass="8724">QLHVINAWIFFLCYLLLTQGMMGNYGPPYMPMQGPSEGMMGMGGTPPHPMGVPQLPSQHYLLPGMAGYPGMPHPGKKHSD</sequence>
<comment type="caution">
    <text evidence="2">The sequence shown here is derived from an EMBL/GenBank/DDBJ whole genome shotgun (WGS) entry which is preliminary data.</text>
</comment>
<dbReference type="AlphaFoldDB" id="A0ABD0R0U4"/>
<keyword evidence="1" id="KW-0472">Membrane</keyword>